<feature type="transmembrane region" description="Helical" evidence="10">
    <location>
        <begin position="198"/>
        <end position="220"/>
    </location>
</feature>
<name>A0A0Q0RTT7_9ARCH</name>
<evidence type="ECO:0000256" key="2">
    <source>
        <dbReference type="ARBA" id="ARBA00022448"/>
    </source>
</evidence>
<dbReference type="InterPro" id="IPR005798">
    <property type="entry name" value="Cyt_b/b6_C"/>
</dbReference>
<keyword evidence="5" id="KW-0479">Metal-binding</keyword>
<evidence type="ECO:0000256" key="7">
    <source>
        <dbReference type="ARBA" id="ARBA00022989"/>
    </source>
</evidence>
<evidence type="ECO:0000256" key="5">
    <source>
        <dbReference type="ARBA" id="ARBA00022723"/>
    </source>
</evidence>
<evidence type="ECO:0000256" key="1">
    <source>
        <dbReference type="ARBA" id="ARBA00004141"/>
    </source>
</evidence>
<evidence type="ECO:0000256" key="3">
    <source>
        <dbReference type="ARBA" id="ARBA00022617"/>
    </source>
</evidence>
<keyword evidence="8" id="KW-0408">Iron</keyword>
<dbReference type="GO" id="GO:0016020">
    <property type="term" value="C:membrane"/>
    <property type="evidence" value="ECO:0007669"/>
    <property type="project" value="UniProtKB-SubCell"/>
</dbReference>
<feature type="transmembrane region" description="Helical" evidence="10">
    <location>
        <begin position="371"/>
        <end position="390"/>
    </location>
</feature>
<dbReference type="RefSeq" id="WP_048101174.1">
    <property type="nucleotide sequence ID" value="NZ_LKBH01000095.1"/>
</dbReference>
<dbReference type="Pfam" id="PF13631">
    <property type="entry name" value="Cytochrom_B_N_2"/>
    <property type="match status" value="1"/>
</dbReference>
<feature type="transmembrane region" description="Helical" evidence="10">
    <location>
        <begin position="48"/>
        <end position="68"/>
    </location>
</feature>
<evidence type="ECO:0000313" key="12">
    <source>
        <dbReference type="EMBL" id="KQB35777.1"/>
    </source>
</evidence>
<feature type="domain" description="Cytochrome b/b6 N-terminal region profile" evidence="11">
    <location>
        <begin position="13"/>
        <end position="230"/>
    </location>
</feature>
<dbReference type="GO" id="GO:0009055">
    <property type="term" value="F:electron transfer activity"/>
    <property type="evidence" value="ECO:0007669"/>
    <property type="project" value="InterPro"/>
</dbReference>
<keyword evidence="7 10" id="KW-1133">Transmembrane helix</keyword>
<sequence length="399" mass="45325">MEKAEYEKNEYDLTKIMEEEKDLPEGTYKIGFRSVTTKGYRIDEWTGAWVATALIYQIVTGIIIFFYYSQVDPYRATEYIIDDVPFGHIILTSHLYMAYAMIGLVYFHMMRQWLVGSYRGKWRWLQWILGVVLFLLTILTAILGYMLANTAIAMAALHIGLLFMQRSVLGRILPGAFINWLEGILVGNYTTTATFSHLLALHVAVFSTLMLAIFAVHFMLFERSGLANDDKTEKGKMIPWYPTNLLYAVFSAIIIIGVIIIFAAAFPQKLTLGYGSLAYGTFPVPDWYITPVYKLMDVAGYGLSTGGVPLIIGILIFILIIPFIDRYHKKGVLERPWITAFGVYLVLGLAVMTIWGYSQPGLTQTRLLTEYLWWSLTLISFLPVYAMRFAKKDGDANAN</sequence>
<feature type="transmembrane region" description="Helical" evidence="10">
    <location>
        <begin position="127"/>
        <end position="148"/>
    </location>
</feature>
<keyword evidence="2" id="KW-0813">Transport</keyword>
<dbReference type="InterPro" id="IPR016174">
    <property type="entry name" value="Di-haem_cyt_TM"/>
</dbReference>
<dbReference type="AlphaFoldDB" id="A0A0Q0RTT7"/>
<organism evidence="12 13">
    <name type="scientific">Acidiplasma cupricumulans</name>
    <dbReference type="NCBI Taxonomy" id="312540"/>
    <lineage>
        <taxon>Archaea</taxon>
        <taxon>Methanobacteriati</taxon>
        <taxon>Thermoplasmatota</taxon>
        <taxon>Thermoplasmata</taxon>
        <taxon>Thermoplasmatales</taxon>
        <taxon>Ferroplasmaceae</taxon>
        <taxon>Acidiplasma</taxon>
    </lineage>
</organism>
<dbReference type="PROSITE" id="PS51002">
    <property type="entry name" value="CYTB_NTER"/>
    <property type="match status" value="1"/>
</dbReference>
<accession>A0A0Q0RTT7</accession>
<proteinExistence type="predicted"/>
<comment type="caution">
    <text evidence="12">The sequence shown here is derived from an EMBL/GenBank/DDBJ whole genome shotgun (WGS) entry which is preliminary data.</text>
</comment>
<feature type="transmembrane region" description="Helical" evidence="10">
    <location>
        <begin position="336"/>
        <end position="359"/>
    </location>
</feature>
<gene>
    <name evidence="12" type="ORF">AOG55_05825</name>
</gene>
<dbReference type="Pfam" id="PF00032">
    <property type="entry name" value="Cytochrom_B_C"/>
    <property type="match status" value="1"/>
</dbReference>
<reference evidence="12 13" key="1">
    <citation type="submission" date="2015-09" db="EMBL/GenBank/DDBJ databases">
        <title>Heavy metals and arsenic resistance mechanisms in polyextremophilic archaea of the family Ferroplasmaceae.</title>
        <authorList>
            <person name="Bulaev A.G."/>
            <person name="Kanygina A.V."/>
        </authorList>
    </citation>
    <scope>NUCLEOTIDE SEQUENCE [LARGE SCALE GENOMIC DNA]</scope>
    <source>
        <strain evidence="12 13">BH2</strain>
    </source>
</reference>
<dbReference type="PANTHER" id="PTHR19271:SF16">
    <property type="entry name" value="CYTOCHROME B"/>
    <property type="match status" value="1"/>
</dbReference>
<dbReference type="GO" id="GO:0022904">
    <property type="term" value="P:respiratory electron transport chain"/>
    <property type="evidence" value="ECO:0007669"/>
    <property type="project" value="InterPro"/>
</dbReference>
<evidence type="ECO:0000256" key="4">
    <source>
        <dbReference type="ARBA" id="ARBA00022692"/>
    </source>
</evidence>
<comment type="subcellular location">
    <subcellularLocation>
        <location evidence="1">Membrane</location>
        <topology evidence="1">Multi-pass membrane protein</topology>
    </subcellularLocation>
</comment>
<dbReference type="Gene3D" id="1.20.810.10">
    <property type="entry name" value="Cytochrome Bc1 Complex, Chain C"/>
    <property type="match status" value="1"/>
</dbReference>
<dbReference type="SUPFAM" id="SSF81342">
    <property type="entry name" value="Transmembrane di-heme cytochromes"/>
    <property type="match status" value="1"/>
</dbReference>
<dbReference type="PANTHER" id="PTHR19271">
    <property type="entry name" value="CYTOCHROME B"/>
    <property type="match status" value="1"/>
</dbReference>
<evidence type="ECO:0000313" key="13">
    <source>
        <dbReference type="Proteomes" id="UP000050301"/>
    </source>
</evidence>
<dbReference type="SUPFAM" id="SSF81648">
    <property type="entry name" value="a domain/subunit of cytochrome bc1 complex (Ubiquinol-cytochrome c reductase)"/>
    <property type="match status" value="1"/>
</dbReference>
<keyword evidence="4 10" id="KW-0812">Transmembrane</keyword>
<keyword evidence="3" id="KW-0349">Heme</keyword>
<feature type="transmembrane region" description="Helical" evidence="10">
    <location>
        <begin position="245"/>
        <end position="265"/>
    </location>
</feature>
<dbReference type="GeneID" id="84220992"/>
<feature type="transmembrane region" description="Helical" evidence="10">
    <location>
        <begin position="301"/>
        <end position="324"/>
    </location>
</feature>
<dbReference type="InterPro" id="IPR027387">
    <property type="entry name" value="Cytb/b6-like_sf"/>
</dbReference>
<dbReference type="FunCoup" id="A0A0Q0RTT7">
    <property type="interactions" value="27"/>
</dbReference>
<evidence type="ECO:0000256" key="8">
    <source>
        <dbReference type="ARBA" id="ARBA00023004"/>
    </source>
</evidence>
<evidence type="ECO:0000259" key="11">
    <source>
        <dbReference type="PROSITE" id="PS51002"/>
    </source>
</evidence>
<evidence type="ECO:0000256" key="10">
    <source>
        <dbReference type="SAM" id="Phobius"/>
    </source>
</evidence>
<keyword evidence="9 10" id="KW-0472">Membrane</keyword>
<dbReference type="GO" id="GO:0046872">
    <property type="term" value="F:metal ion binding"/>
    <property type="evidence" value="ECO:0007669"/>
    <property type="project" value="UniProtKB-KW"/>
</dbReference>
<dbReference type="Proteomes" id="UP000050301">
    <property type="component" value="Unassembled WGS sequence"/>
</dbReference>
<evidence type="ECO:0000256" key="6">
    <source>
        <dbReference type="ARBA" id="ARBA00022982"/>
    </source>
</evidence>
<evidence type="ECO:0000256" key="9">
    <source>
        <dbReference type="ARBA" id="ARBA00023136"/>
    </source>
</evidence>
<keyword evidence="6" id="KW-0249">Electron transport</keyword>
<protein>
    <submittedName>
        <fullName evidence="12">Cytochrome B</fullName>
    </submittedName>
</protein>
<dbReference type="GO" id="GO:0016491">
    <property type="term" value="F:oxidoreductase activity"/>
    <property type="evidence" value="ECO:0007669"/>
    <property type="project" value="InterPro"/>
</dbReference>
<dbReference type="InterPro" id="IPR036150">
    <property type="entry name" value="Cyt_b/b6_C_sf"/>
</dbReference>
<feature type="transmembrane region" description="Helical" evidence="10">
    <location>
        <begin position="88"/>
        <end position="107"/>
    </location>
</feature>
<dbReference type="InterPro" id="IPR005797">
    <property type="entry name" value="Cyt_b/b6_N"/>
</dbReference>
<keyword evidence="13" id="KW-1185">Reference proteome</keyword>
<dbReference type="EMBL" id="LKBH01000095">
    <property type="protein sequence ID" value="KQB35777.1"/>
    <property type="molecule type" value="Genomic_DNA"/>
</dbReference>
<dbReference type="InParanoid" id="A0A0Q0RTT7"/>